<gene>
    <name evidence="1" type="ordered locus">H16_B0856</name>
    <name evidence="2" type="ORF">E6A55_23475</name>
</gene>
<sequence length="228" mass="24999">MTATSPLPAPHVILIEQPSKVPGKRGMEGFWGMRYGNKTVLTAYLSPIDLLLDSMRGSAPNQAFKFPSLDRLPAARVKQTFPTGVELDIACGFLARDGQLLLSPSGKWRRNVLVHDVRAPLRMGILMPEYTTDGRREISRLFEGAGLFAWQDTLQSLARIWKGDRMKHAIDSALATASTVVHSAGQVVNQIAVFDPEAEQWHFVPCQTMDDVPENNHPHGGGDSATVG</sequence>
<reference evidence="1 3" key="1">
    <citation type="journal article" date="2006" name="Nat. Biotechnol.">
        <title>Genome sequence of the bioplastic-producing 'Knallgas' bacterium Ralstonia eutropha H16.</title>
        <authorList>
            <person name="Pohlmann A."/>
            <person name="Fricke W.F."/>
            <person name="Reinecke F."/>
            <person name="Kusian B."/>
            <person name="Liesegang H."/>
            <person name="Cramm R."/>
            <person name="Eitinger T."/>
            <person name="Ewering C."/>
            <person name="Potter M."/>
            <person name="Schwartz E."/>
            <person name="Strittmatter A."/>
            <person name="Voss I."/>
            <person name="Gottschalk G."/>
            <person name="Steinbuechel A."/>
            <person name="Friedrich B."/>
            <person name="Bowien B."/>
        </authorList>
    </citation>
    <scope>NUCLEOTIDE SEQUENCE [LARGE SCALE GENOMIC DNA]</scope>
    <source>
        <strain evidence="3">ATCC 17699 / DSM 428 / KCTC 22496 / NCIMB 10442 / H16 / Stanier 337</strain>
        <strain evidence="1">H16</strain>
    </source>
</reference>
<dbReference type="AlphaFoldDB" id="Q0K2X6"/>
<evidence type="ECO:0000313" key="3">
    <source>
        <dbReference type="Proteomes" id="UP000008210"/>
    </source>
</evidence>
<accession>Q0K2X6</accession>
<dbReference type="eggNOG" id="ENOG5033FCG">
    <property type="taxonomic scope" value="Bacteria"/>
</dbReference>
<organism evidence="1 3">
    <name type="scientific">Cupriavidus necator (strain ATCC 17699 / DSM 428 / KCTC 22496 / NCIMB 10442 / H16 / Stanier 337)</name>
    <name type="common">Ralstonia eutropha</name>
    <dbReference type="NCBI Taxonomy" id="381666"/>
    <lineage>
        <taxon>Bacteria</taxon>
        <taxon>Pseudomonadati</taxon>
        <taxon>Pseudomonadota</taxon>
        <taxon>Betaproteobacteria</taxon>
        <taxon>Burkholderiales</taxon>
        <taxon>Burkholderiaceae</taxon>
        <taxon>Cupriavidus</taxon>
    </lineage>
</organism>
<keyword evidence="3" id="KW-1185">Reference proteome</keyword>
<evidence type="ECO:0000313" key="2">
    <source>
        <dbReference type="EMBL" id="QCC03542.1"/>
    </source>
</evidence>
<dbReference type="Proteomes" id="UP000296079">
    <property type="component" value="Chromosome 2"/>
</dbReference>
<dbReference type="EMBL" id="CP039288">
    <property type="protein sequence ID" value="QCC03542.1"/>
    <property type="molecule type" value="Genomic_DNA"/>
</dbReference>
<proteinExistence type="predicted"/>
<dbReference type="Proteomes" id="UP000008210">
    <property type="component" value="Chromosome 2"/>
</dbReference>
<dbReference type="EMBL" id="AM260480">
    <property type="protein sequence ID" value="CAJ95648.1"/>
    <property type="molecule type" value="Genomic_DNA"/>
</dbReference>
<evidence type="ECO:0000313" key="1">
    <source>
        <dbReference type="EMBL" id="CAJ95648.1"/>
    </source>
</evidence>
<dbReference type="OrthoDB" id="8994871at2"/>
<evidence type="ECO:0000313" key="4">
    <source>
        <dbReference type="Proteomes" id="UP000296079"/>
    </source>
</evidence>
<protein>
    <submittedName>
        <fullName evidence="1">Uncharacterized protein</fullName>
    </submittedName>
</protein>
<name>Q0K2X6_CUPNH</name>
<reference evidence="2 4" key="2">
    <citation type="submission" date="2019-04" db="EMBL/GenBank/DDBJ databases">
        <title>Long-read de novo sequencing of Cupriavidus necator H16.</title>
        <authorList>
            <person name="Little G.T."/>
            <person name="Ehsaan M."/>
            <person name="Arenas-Lopez C."/>
            <person name="Jawed K."/>
            <person name="Winzer K."/>
            <person name="Kovacs K."/>
            <person name="Malys N."/>
            <person name="Minton N.P."/>
        </authorList>
    </citation>
    <scope>NUCLEOTIDE SEQUENCE [LARGE SCALE GENOMIC DNA]</scope>
    <source>
        <strain evidence="2 4">H16</strain>
    </source>
</reference>
<dbReference type="RefSeq" id="WP_011616847.1">
    <property type="nucleotide sequence ID" value="NC_008314.1"/>
</dbReference>
<dbReference type="KEGG" id="reh:H16_B0856"/>
<dbReference type="HOGENOM" id="CLU_1213169_0_0_4"/>
<dbReference type="STRING" id="381666.H16_B0856"/>